<organism evidence="1 2">
    <name type="scientific">Corynebacterium propinquum</name>
    <dbReference type="NCBI Taxonomy" id="43769"/>
    <lineage>
        <taxon>Bacteria</taxon>
        <taxon>Bacillati</taxon>
        <taxon>Actinomycetota</taxon>
        <taxon>Actinomycetes</taxon>
        <taxon>Mycobacteriales</taxon>
        <taxon>Corynebacteriaceae</taxon>
        <taxon>Corynebacterium</taxon>
    </lineage>
</organism>
<sequence length="258" mass="29492">MIVQNPNNGEALWKFHDDYRGMYGIGNAVKSAKRQLTNRLKGLQESGLMLDIRGSETLPDYLSWCSNHWNNLLRVDHEKSVLSDSLANACDLLFQEFITPERQKQHGITVSSLRAQVKETYQRLPTLKNAVRTGSSVQFSGYKLQPNCAVVRDDVVFEFNDAFNFETENSETAFTRAENWALRIDKLRHTNAFLVSSDTKLTIDDDTEILAFYQSPPREEQFKALERAQKIWRQLGVLDIPIEQAPNRAAELQLKLAA</sequence>
<dbReference type="Proteomes" id="UP001243856">
    <property type="component" value="Unassembled WGS sequence"/>
</dbReference>
<protein>
    <submittedName>
        <fullName evidence="1">Uncharacterized protein</fullName>
    </submittedName>
</protein>
<name>A0ABT7G2N8_9CORY</name>
<comment type="caution">
    <text evidence="1">The sequence shown here is derived from an EMBL/GenBank/DDBJ whole genome shotgun (WGS) entry which is preliminary data.</text>
</comment>
<accession>A0ABT7G2N8</accession>
<dbReference type="RefSeq" id="WP_284575826.1">
    <property type="nucleotide sequence ID" value="NZ_JASNVE010000002.1"/>
</dbReference>
<evidence type="ECO:0000313" key="1">
    <source>
        <dbReference type="EMBL" id="MDK4300462.1"/>
    </source>
</evidence>
<gene>
    <name evidence="1" type="ORF">QPX45_04235</name>
</gene>
<proteinExistence type="predicted"/>
<keyword evidence="2" id="KW-1185">Reference proteome</keyword>
<reference evidence="1 2" key="1">
    <citation type="submission" date="2023-05" db="EMBL/GenBank/DDBJ databases">
        <title>Metabolic capabilities are highly conserved among human nasal-associated Corynebacterium species in pangenomic analyses.</title>
        <authorList>
            <person name="Tran T.H."/>
            <person name="Roberts A.Q."/>
            <person name="Escapa I.F."/>
            <person name="Gao W."/>
            <person name="Conlan S."/>
            <person name="Kong H."/>
            <person name="Segre J.A."/>
            <person name="Kelly M.S."/>
            <person name="Lemon K.P."/>
        </authorList>
    </citation>
    <scope>NUCLEOTIDE SEQUENCE [LARGE SCALE GENOMIC DNA]</scope>
    <source>
        <strain evidence="1 2">KPL2811</strain>
    </source>
</reference>
<evidence type="ECO:0000313" key="2">
    <source>
        <dbReference type="Proteomes" id="UP001243856"/>
    </source>
</evidence>
<dbReference type="EMBL" id="JASNVK010000005">
    <property type="protein sequence ID" value="MDK4300462.1"/>
    <property type="molecule type" value="Genomic_DNA"/>
</dbReference>